<reference evidence="2 3" key="1">
    <citation type="submission" date="2017-12" db="EMBL/GenBank/DDBJ databases">
        <title>Comparative genomics of Botrytis spp.</title>
        <authorList>
            <person name="Valero-Jimenez C.A."/>
            <person name="Tapia P."/>
            <person name="Veloso J."/>
            <person name="Silva-Moreno E."/>
            <person name="Staats M."/>
            <person name="Valdes J.H."/>
            <person name="Van Kan J.A.L."/>
        </authorList>
    </citation>
    <scope>NUCLEOTIDE SEQUENCE [LARGE SCALE GENOMIC DNA]</scope>
    <source>
        <strain evidence="2 3">MUCL11595</strain>
    </source>
</reference>
<proteinExistence type="predicted"/>
<dbReference type="AlphaFoldDB" id="A0A4Z1I8Q1"/>
<name>A0A4Z1I8Q1_9HELO</name>
<sequence>MNPVSIVGLTGSVLTTGKVITSPITSLVTIKSKYKSAGLMASLLIGQLTTIKATLNESDQCSSFIAHGGTKACLRNISNTKQSLAIKICYLNCVNKQNSRTSFDRNQLPQKPESQKVFKKVVDNRSSLSAFRSKSGTSAETSGSHIAFDFDKEIATTNVYRNVTISPEMTSNESENTSLARSRKKTGTEMSLNQNSKQRRAKLSSKRTIEWCFEQTIPSDCDTNLPNSRPTSIDDTILTMNISDDESQFKIPQWQPVRQRSSPDIVDNPFLDPQEGPTYLPSAQSVYEESSDASTIHRNDVPCPNSYQSLEILYYILLSGRSNSGKATLTDSIESLSRDMTWD</sequence>
<accession>A0A4Z1I8Q1</accession>
<gene>
    <name evidence="2" type="ORF">BCON_0060g00220</name>
</gene>
<dbReference type="Proteomes" id="UP000297527">
    <property type="component" value="Unassembled WGS sequence"/>
</dbReference>
<evidence type="ECO:0000313" key="2">
    <source>
        <dbReference type="EMBL" id="TGO57948.1"/>
    </source>
</evidence>
<comment type="caution">
    <text evidence="2">The sequence shown here is derived from an EMBL/GenBank/DDBJ whole genome shotgun (WGS) entry which is preliminary data.</text>
</comment>
<evidence type="ECO:0000256" key="1">
    <source>
        <dbReference type="SAM" id="MobiDB-lite"/>
    </source>
</evidence>
<organism evidence="2 3">
    <name type="scientific">Botryotinia convoluta</name>
    <dbReference type="NCBI Taxonomy" id="54673"/>
    <lineage>
        <taxon>Eukaryota</taxon>
        <taxon>Fungi</taxon>
        <taxon>Dikarya</taxon>
        <taxon>Ascomycota</taxon>
        <taxon>Pezizomycotina</taxon>
        <taxon>Leotiomycetes</taxon>
        <taxon>Helotiales</taxon>
        <taxon>Sclerotiniaceae</taxon>
        <taxon>Botryotinia</taxon>
    </lineage>
</organism>
<evidence type="ECO:0000313" key="3">
    <source>
        <dbReference type="Proteomes" id="UP000297527"/>
    </source>
</evidence>
<feature type="region of interest" description="Disordered" evidence="1">
    <location>
        <begin position="169"/>
        <end position="200"/>
    </location>
</feature>
<dbReference type="EMBL" id="PQXN01000060">
    <property type="protein sequence ID" value="TGO57948.1"/>
    <property type="molecule type" value="Genomic_DNA"/>
</dbReference>
<protein>
    <submittedName>
        <fullName evidence="2">Uncharacterized protein</fullName>
    </submittedName>
</protein>
<keyword evidence="3" id="KW-1185">Reference proteome</keyword>
<feature type="compositionally biased region" description="Polar residues" evidence="1">
    <location>
        <begin position="169"/>
        <end position="180"/>
    </location>
</feature>
<dbReference type="OrthoDB" id="3512608at2759"/>